<reference evidence="1 2" key="1">
    <citation type="submission" date="2020-08" db="EMBL/GenBank/DDBJ databases">
        <title>Genomic Encyclopedia of Type Strains, Phase IV (KMG-IV): sequencing the most valuable type-strain genomes for metagenomic binning, comparative biology and taxonomic classification.</title>
        <authorList>
            <person name="Goeker M."/>
        </authorList>
    </citation>
    <scope>NUCLEOTIDE SEQUENCE [LARGE SCALE GENOMIC DNA]</scope>
    <source>
        <strain evidence="1 2">DSM 102238</strain>
    </source>
</reference>
<dbReference type="EMBL" id="JACIEK010000010">
    <property type="protein sequence ID" value="MBB3999454.1"/>
    <property type="molecule type" value="Genomic_DNA"/>
</dbReference>
<name>A0A7W6H6G7_9HYPH</name>
<comment type="caution">
    <text evidence="1">The sequence shown here is derived from an EMBL/GenBank/DDBJ whole genome shotgun (WGS) entry which is preliminary data.</text>
</comment>
<sequence>MAGGPMQFAVSTETQIGGAVTLPPDRYTGTVSWRETMKRGGFERSKKSYRIELDPEDVLRWGGDPGAGESPCVIDITEDVASGAIKAL</sequence>
<keyword evidence="2" id="KW-1185">Reference proteome</keyword>
<evidence type="ECO:0000313" key="1">
    <source>
        <dbReference type="EMBL" id="MBB3999454.1"/>
    </source>
</evidence>
<gene>
    <name evidence="1" type="ORF">GGR04_003324</name>
</gene>
<accession>A0A7W6H6G7</accession>
<organism evidence="1 2">
    <name type="scientific">Aureimonas pseudogalii</name>
    <dbReference type="NCBI Taxonomy" id="1744844"/>
    <lineage>
        <taxon>Bacteria</taxon>
        <taxon>Pseudomonadati</taxon>
        <taxon>Pseudomonadota</taxon>
        <taxon>Alphaproteobacteria</taxon>
        <taxon>Hyphomicrobiales</taxon>
        <taxon>Aurantimonadaceae</taxon>
        <taxon>Aureimonas</taxon>
    </lineage>
</organism>
<dbReference type="Proteomes" id="UP000542776">
    <property type="component" value="Unassembled WGS sequence"/>
</dbReference>
<dbReference type="AlphaFoldDB" id="A0A7W6H6G7"/>
<evidence type="ECO:0000313" key="2">
    <source>
        <dbReference type="Proteomes" id="UP000542776"/>
    </source>
</evidence>
<proteinExistence type="predicted"/>
<protein>
    <submittedName>
        <fullName evidence="1">Uncharacterized protein</fullName>
    </submittedName>
</protein>